<dbReference type="PROSITE" id="PS50889">
    <property type="entry name" value="S4"/>
    <property type="match status" value="1"/>
</dbReference>
<dbReference type="GO" id="GO:0005829">
    <property type="term" value="C:cytosol"/>
    <property type="evidence" value="ECO:0007669"/>
    <property type="project" value="TreeGrafter"/>
</dbReference>
<evidence type="ECO:0000256" key="4">
    <source>
        <dbReference type="ARBA" id="ARBA00022884"/>
    </source>
</evidence>
<dbReference type="Proteomes" id="UP000216311">
    <property type="component" value="Unassembled WGS sequence"/>
</dbReference>
<dbReference type="InterPro" id="IPR002305">
    <property type="entry name" value="aa-tRNA-synth_Ic"/>
</dbReference>
<keyword evidence="2 8" id="KW-0547">Nucleotide-binding</keyword>
<dbReference type="Gene3D" id="3.40.50.620">
    <property type="entry name" value="HUPs"/>
    <property type="match status" value="1"/>
</dbReference>
<comment type="function">
    <text evidence="8">Catalyzes the attachment of tyrosine to tRNA(Tyr) in a two-step reaction: tyrosine is first activated by ATP to form Tyr-AMP and then transferred to the acceptor end of tRNA(Tyr).</text>
</comment>
<keyword evidence="5 8" id="KW-0648">Protein biosynthesis</keyword>
<dbReference type="GO" id="GO:0003723">
    <property type="term" value="F:RNA binding"/>
    <property type="evidence" value="ECO:0007669"/>
    <property type="project" value="UniProtKB-KW"/>
</dbReference>
<evidence type="ECO:0000256" key="6">
    <source>
        <dbReference type="ARBA" id="ARBA00023146"/>
    </source>
</evidence>
<feature type="domain" description="Tyrosine--tRNA ligase SYY-like C-terminal" evidence="10">
    <location>
        <begin position="355"/>
        <end position="413"/>
    </location>
</feature>
<comment type="subcellular location">
    <subcellularLocation>
        <location evidence="8">Cytoplasm</location>
    </subcellularLocation>
</comment>
<keyword evidence="12" id="KW-1185">Reference proteome</keyword>
<organism evidence="11 12">
    <name type="scientific">Enemella dayhoffiae</name>
    <dbReference type="NCBI Taxonomy" id="2016507"/>
    <lineage>
        <taxon>Bacteria</taxon>
        <taxon>Bacillati</taxon>
        <taxon>Actinomycetota</taxon>
        <taxon>Actinomycetes</taxon>
        <taxon>Propionibacteriales</taxon>
        <taxon>Propionibacteriaceae</taxon>
        <taxon>Enemella</taxon>
    </lineage>
</organism>
<protein>
    <recommendedName>
        <fullName evidence="8">Tyrosine--tRNA ligase</fullName>
        <ecNumber evidence="8">6.1.1.1</ecNumber>
    </recommendedName>
    <alternativeName>
        <fullName evidence="8">Tyrosyl-tRNA synthetase</fullName>
        <shortName evidence="8">TyrRS</shortName>
    </alternativeName>
</protein>
<proteinExistence type="inferred from homology"/>
<dbReference type="InterPro" id="IPR036986">
    <property type="entry name" value="S4_RNA-bd_sf"/>
</dbReference>
<dbReference type="InterPro" id="IPR024107">
    <property type="entry name" value="Tyr-tRNA-ligase_bac_1"/>
</dbReference>
<dbReference type="PROSITE" id="PS00178">
    <property type="entry name" value="AA_TRNA_LIGASE_I"/>
    <property type="match status" value="1"/>
</dbReference>
<evidence type="ECO:0000256" key="9">
    <source>
        <dbReference type="PROSITE-ProRule" id="PRU00182"/>
    </source>
</evidence>
<dbReference type="FunFam" id="1.10.240.10:FF:000001">
    <property type="entry name" value="Tyrosine--tRNA ligase"/>
    <property type="match status" value="1"/>
</dbReference>
<feature type="short sequence motif" description="'KMSKS' region" evidence="8">
    <location>
        <begin position="228"/>
        <end position="232"/>
    </location>
</feature>
<dbReference type="InterPro" id="IPR002307">
    <property type="entry name" value="Tyr-tRNA-ligase"/>
</dbReference>
<dbReference type="EC" id="6.1.1.1" evidence="8"/>
<reference evidence="11 12" key="1">
    <citation type="submission" date="2017-07" db="EMBL/GenBank/DDBJ databases">
        <title>Draft whole genome sequences of clinical Proprionibacteriaceae strains.</title>
        <authorList>
            <person name="Bernier A.-M."/>
            <person name="Bernard K."/>
            <person name="Domingo M.-C."/>
        </authorList>
    </citation>
    <scope>NUCLEOTIDE SEQUENCE [LARGE SCALE GENOMIC DNA]</scope>
    <source>
        <strain evidence="11 12">NML 130396</strain>
    </source>
</reference>
<name>A0A255H637_9ACTN</name>
<dbReference type="HAMAP" id="MF_02006">
    <property type="entry name" value="Tyr_tRNA_synth_type1"/>
    <property type="match status" value="1"/>
</dbReference>
<dbReference type="CDD" id="cd00805">
    <property type="entry name" value="TyrRS_core"/>
    <property type="match status" value="1"/>
</dbReference>
<dbReference type="AlphaFoldDB" id="A0A255H637"/>
<keyword evidence="1 8" id="KW-0436">Ligase</keyword>
<keyword evidence="6 8" id="KW-0030">Aminoacyl-tRNA synthetase</keyword>
<dbReference type="Gene3D" id="1.10.240.10">
    <property type="entry name" value="Tyrosyl-Transfer RNA Synthetase"/>
    <property type="match status" value="1"/>
</dbReference>
<evidence type="ECO:0000256" key="7">
    <source>
        <dbReference type="ARBA" id="ARBA00048248"/>
    </source>
</evidence>
<evidence type="ECO:0000313" key="11">
    <source>
        <dbReference type="EMBL" id="OYO22114.1"/>
    </source>
</evidence>
<feature type="binding site" evidence="8">
    <location>
        <position position="231"/>
    </location>
    <ligand>
        <name>ATP</name>
        <dbReference type="ChEBI" id="CHEBI:30616"/>
    </ligand>
</feature>
<feature type="binding site" evidence="8">
    <location>
        <position position="168"/>
    </location>
    <ligand>
        <name>L-tyrosine</name>
        <dbReference type="ChEBI" id="CHEBI:58315"/>
    </ligand>
</feature>
<evidence type="ECO:0000256" key="1">
    <source>
        <dbReference type="ARBA" id="ARBA00022598"/>
    </source>
</evidence>
<dbReference type="PRINTS" id="PR01040">
    <property type="entry name" value="TRNASYNTHTYR"/>
</dbReference>
<dbReference type="GO" id="GO:0006437">
    <property type="term" value="P:tyrosyl-tRNA aminoacylation"/>
    <property type="evidence" value="ECO:0007669"/>
    <property type="project" value="UniProtKB-UniRule"/>
</dbReference>
<dbReference type="PANTHER" id="PTHR11766">
    <property type="entry name" value="TYROSYL-TRNA SYNTHETASE"/>
    <property type="match status" value="1"/>
</dbReference>
<dbReference type="GO" id="GO:0005524">
    <property type="term" value="F:ATP binding"/>
    <property type="evidence" value="ECO:0007669"/>
    <property type="project" value="UniProtKB-UniRule"/>
</dbReference>
<dbReference type="Pfam" id="PF22421">
    <property type="entry name" value="SYY_C-terminal"/>
    <property type="match status" value="1"/>
</dbReference>
<dbReference type="GO" id="GO:0004831">
    <property type="term" value="F:tyrosine-tRNA ligase activity"/>
    <property type="evidence" value="ECO:0007669"/>
    <property type="project" value="UniProtKB-UniRule"/>
</dbReference>
<feature type="binding site" evidence="8">
    <location>
        <position position="172"/>
    </location>
    <ligand>
        <name>L-tyrosine</name>
        <dbReference type="ChEBI" id="CHEBI:58315"/>
    </ligand>
</feature>
<dbReference type="PANTHER" id="PTHR11766:SF0">
    <property type="entry name" value="TYROSINE--TRNA LIGASE, MITOCHONDRIAL"/>
    <property type="match status" value="1"/>
</dbReference>
<sequence>MNRVLDELLWRGLVADSTDREALSAHLDAGPVTSYVGFDPTAPSLHIGHLVQLMVVRALHAGGHHPLLLVGGSTGLIGDPKQAGERVMNGKEVVAGWVERLREQMSRFVELDGPNPVRFVNNYDWTAELSTLDFLRDVGKHFSINRMLDRDVVARRLDSGISYTEFSYVLLQSLDYHELYKRHGCTLQTGAQDQWGNITAGIDYIRRTERAGVHGLVTPLLTKADGTKYGKTESGTIWLDAELTSPYAFHQYFLNAEDAKVVEYLKVFSPRSREEIEDLARQTAEEAWQRAAQRALADDITDLVHGEAERKAAEAAAAALFGRSELAELPEGTLAQVAGEVGGGELAAGAELPLVVDALLAAGVVDSKGAARRAIAEGGAYLNNQKVSDAEARLQDSDLLHGRYAVVRRGKKTVGMVRVRR</sequence>
<dbReference type="RefSeq" id="WP_094363859.1">
    <property type="nucleotide sequence ID" value="NZ_NMVQ01000012.1"/>
</dbReference>
<feature type="short sequence motif" description="'HIGH' region" evidence="8">
    <location>
        <begin position="40"/>
        <end position="49"/>
    </location>
</feature>
<comment type="subunit">
    <text evidence="8">Homodimer.</text>
</comment>
<dbReference type="OrthoDB" id="9804243at2"/>
<dbReference type="InterPro" id="IPR014729">
    <property type="entry name" value="Rossmann-like_a/b/a_fold"/>
</dbReference>
<keyword evidence="4 9" id="KW-0694">RNA-binding</keyword>
<dbReference type="InterPro" id="IPR024088">
    <property type="entry name" value="Tyr-tRNA-ligase_bac-type"/>
</dbReference>
<evidence type="ECO:0000259" key="10">
    <source>
        <dbReference type="Pfam" id="PF22421"/>
    </source>
</evidence>
<dbReference type="SUPFAM" id="SSF55174">
    <property type="entry name" value="Alpha-L RNA-binding motif"/>
    <property type="match status" value="1"/>
</dbReference>
<comment type="similarity">
    <text evidence="8">Belongs to the class-I aminoacyl-tRNA synthetase family. TyrS type 1 subfamily.</text>
</comment>
<dbReference type="InterPro" id="IPR001412">
    <property type="entry name" value="aa-tRNA-synth_I_CS"/>
</dbReference>
<dbReference type="Pfam" id="PF00579">
    <property type="entry name" value="tRNA-synt_1b"/>
    <property type="match status" value="1"/>
</dbReference>
<evidence type="ECO:0000256" key="3">
    <source>
        <dbReference type="ARBA" id="ARBA00022840"/>
    </source>
</evidence>
<comment type="catalytic activity">
    <reaction evidence="7 8">
        <text>tRNA(Tyr) + L-tyrosine + ATP = L-tyrosyl-tRNA(Tyr) + AMP + diphosphate + H(+)</text>
        <dbReference type="Rhea" id="RHEA:10220"/>
        <dbReference type="Rhea" id="RHEA-COMP:9706"/>
        <dbReference type="Rhea" id="RHEA-COMP:9707"/>
        <dbReference type="ChEBI" id="CHEBI:15378"/>
        <dbReference type="ChEBI" id="CHEBI:30616"/>
        <dbReference type="ChEBI" id="CHEBI:33019"/>
        <dbReference type="ChEBI" id="CHEBI:58315"/>
        <dbReference type="ChEBI" id="CHEBI:78442"/>
        <dbReference type="ChEBI" id="CHEBI:78536"/>
        <dbReference type="ChEBI" id="CHEBI:456215"/>
        <dbReference type="EC" id="6.1.1.1"/>
    </reaction>
</comment>
<dbReference type="InterPro" id="IPR054608">
    <property type="entry name" value="SYY-like_C"/>
</dbReference>
<evidence type="ECO:0000313" key="12">
    <source>
        <dbReference type="Proteomes" id="UP000216311"/>
    </source>
</evidence>
<evidence type="ECO:0000256" key="5">
    <source>
        <dbReference type="ARBA" id="ARBA00022917"/>
    </source>
</evidence>
<dbReference type="Gene3D" id="3.10.290.10">
    <property type="entry name" value="RNA-binding S4 domain"/>
    <property type="match status" value="1"/>
</dbReference>
<feature type="binding site" evidence="8">
    <location>
        <position position="35"/>
    </location>
    <ligand>
        <name>L-tyrosine</name>
        <dbReference type="ChEBI" id="CHEBI:58315"/>
    </ligand>
</feature>
<evidence type="ECO:0000256" key="8">
    <source>
        <dbReference type="HAMAP-Rule" id="MF_02006"/>
    </source>
</evidence>
<dbReference type="EMBL" id="NMVQ01000012">
    <property type="protein sequence ID" value="OYO22114.1"/>
    <property type="molecule type" value="Genomic_DNA"/>
</dbReference>
<keyword evidence="3 8" id="KW-0067">ATP-binding</keyword>
<dbReference type="SUPFAM" id="SSF52374">
    <property type="entry name" value="Nucleotidylyl transferase"/>
    <property type="match status" value="1"/>
</dbReference>
<gene>
    <name evidence="8" type="primary">tyrS</name>
    <name evidence="11" type="ORF">CGZ93_09460</name>
</gene>
<keyword evidence="8" id="KW-0963">Cytoplasm</keyword>
<dbReference type="NCBIfam" id="TIGR00234">
    <property type="entry name" value="tyrS"/>
    <property type="match status" value="1"/>
</dbReference>
<evidence type="ECO:0000256" key="2">
    <source>
        <dbReference type="ARBA" id="ARBA00022741"/>
    </source>
</evidence>
<accession>A0A255H637</accession>
<comment type="caution">
    <text evidence="11">The sequence shown here is derived from an EMBL/GenBank/DDBJ whole genome shotgun (WGS) entry which is preliminary data.</text>
</comment>